<feature type="coiled-coil region" evidence="1">
    <location>
        <begin position="124"/>
        <end position="151"/>
    </location>
</feature>
<organism evidence="2 3">
    <name type="scientific">Streptomyces coacervatus</name>
    <dbReference type="NCBI Taxonomy" id="647381"/>
    <lineage>
        <taxon>Bacteria</taxon>
        <taxon>Bacillati</taxon>
        <taxon>Actinomycetota</taxon>
        <taxon>Actinomycetes</taxon>
        <taxon>Kitasatosporales</taxon>
        <taxon>Streptomycetaceae</taxon>
        <taxon>Streptomyces</taxon>
    </lineage>
</organism>
<evidence type="ECO:0000313" key="3">
    <source>
        <dbReference type="Proteomes" id="UP001501009"/>
    </source>
</evidence>
<evidence type="ECO:0000313" key="2">
    <source>
        <dbReference type="EMBL" id="GAA3797537.1"/>
    </source>
</evidence>
<evidence type="ECO:0000256" key="1">
    <source>
        <dbReference type="SAM" id="Coils"/>
    </source>
</evidence>
<name>A0ABP7HKB4_9ACTN</name>
<keyword evidence="1" id="KW-0175">Coiled coil</keyword>
<dbReference type="Proteomes" id="UP001501009">
    <property type="component" value="Unassembled WGS sequence"/>
</dbReference>
<reference evidence="3" key="1">
    <citation type="journal article" date="2019" name="Int. J. Syst. Evol. Microbiol.">
        <title>The Global Catalogue of Microorganisms (GCM) 10K type strain sequencing project: providing services to taxonomists for standard genome sequencing and annotation.</title>
        <authorList>
            <consortium name="The Broad Institute Genomics Platform"/>
            <consortium name="The Broad Institute Genome Sequencing Center for Infectious Disease"/>
            <person name="Wu L."/>
            <person name="Ma J."/>
        </authorList>
    </citation>
    <scope>NUCLEOTIDE SEQUENCE [LARGE SCALE GENOMIC DNA]</scope>
    <source>
        <strain evidence="3">JCM 17138</strain>
    </source>
</reference>
<sequence>MLDAAAQARVQHALALRADRLAVYEEFLDSAVQLAKRLQHEAARTANMVEQRLATPDLVFTLERDVKQLRAPIDDLNELNARVLLVGPDDVADAAGSVYGASLAVWYSTQLVFGKSGVVMHRWLRSHERIRERLPDRLDNLRREMRKVREAPPV</sequence>
<dbReference type="EMBL" id="BAABDE010000016">
    <property type="protein sequence ID" value="GAA3797537.1"/>
    <property type="molecule type" value="Genomic_DNA"/>
</dbReference>
<gene>
    <name evidence="2" type="ORF">GCM10022403_034270</name>
</gene>
<proteinExistence type="predicted"/>
<keyword evidence="3" id="KW-1185">Reference proteome</keyword>
<protein>
    <submittedName>
        <fullName evidence="2">Uncharacterized protein</fullName>
    </submittedName>
</protein>
<comment type="caution">
    <text evidence="2">The sequence shown here is derived from an EMBL/GenBank/DDBJ whole genome shotgun (WGS) entry which is preliminary data.</text>
</comment>
<accession>A0ABP7HKB4</accession>